<comment type="caution">
    <text evidence="2">The sequence shown here is derived from an EMBL/GenBank/DDBJ whole genome shotgun (WGS) entry which is preliminary data.</text>
</comment>
<evidence type="ECO:0000313" key="2">
    <source>
        <dbReference type="EMBL" id="MBM7635726.1"/>
    </source>
</evidence>
<protein>
    <recommendedName>
        <fullName evidence="4">Competence protein</fullName>
    </recommendedName>
</protein>
<dbReference type="RefSeq" id="WP_205016659.1">
    <property type="nucleotide sequence ID" value="NZ_JAFBEI010000008.1"/>
</dbReference>
<reference evidence="2 3" key="1">
    <citation type="submission" date="2021-01" db="EMBL/GenBank/DDBJ databases">
        <title>Genomic Encyclopedia of Type Strains, Phase IV (KMG-IV): sequencing the most valuable type-strain genomes for metagenomic binning, comparative biology and taxonomic classification.</title>
        <authorList>
            <person name="Goeker M."/>
        </authorList>
    </citation>
    <scope>NUCLEOTIDE SEQUENCE [LARGE SCALE GENOMIC DNA]</scope>
    <source>
        <strain evidence="2 3">DSM 27513</strain>
    </source>
</reference>
<name>A0ABS2PK46_9STRE</name>
<dbReference type="Proteomes" id="UP000809081">
    <property type="component" value="Unassembled WGS sequence"/>
</dbReference>
<keyword evidence="3" id="KW-1185">Reference proteome</keyword>
<sequence>MTERAYSYELSRELSAVEAHHFSMTGKLQKKDAFECNDCRIPLSCTKWGEDGQRYYFYPSTKVEHHMEGCTYASDRDITDKIKKEIEEAITIITQTGIIVVAKSKKYAKTNKENSEESESKEKRTYQTSNSGFKNQAQNKKLTALATFVELYNNQEINNEKKNIKVEGETISLDDYFVDVTDGHLIENQNRIFFGEAELSAFMSQKGKSEILAINFVDSDYPPIYSNLEQVKKRSNTRNIAHLIGKESVLIYFRGSLVEKDGKKKFEPFNDAFYKDLYSPEN</sequence>
<evidence type="ECO:0000256" key="1">
    <source>
        <dbReference type="SAM" id="MobiDB-lite"/>
    </source>
</evidence>
<evidence type="ECO:0000313" key="3">
    <source>
        <dbReference type="Proteomes" id="UP000809081"/>
    </source>
</evidence>
<evidence type="ECO:0008006" key="4">
    <source>
        <dbReference type="Google" id="ProtNLM"/>
    </source>
</evidence>
<organism evidence="2 3">
    <name type="scientific">Streptococcus saliviloxodontae</name>
    <dbReference type="NCBI Taxonomy" id="1349416"/>
    <lineage>
        <taxon>Bacteria</taxon>
        <taxon>Bacillati</taxon>
        <taxon>Bacillota</taxon>
        <taxon>Bacilli</taxon>
        <taxon>Lactobacillales</taxon>
        <taxon>Streptococcaceae</taxon>
        <taxon>Streptococcus</taxon>
    </lineage>
</organism>
<proteinExistence type="predicted"/>
<feature type="region of interest" description="Disordered" evidence="1">
    <location>
        <begin position="109"/>
        <end position="132"/>
    </location>
</feature>
<accession>A0ABS2PK46</accession>
<feature type="compositionally biased region" description="Basic and acidic residues" evidence="1">
    <location>
        <begin position="110"/>
        <end position="125"/>
    </location>
</feature>
<gene>
    <name evidence="2" type="ORF">JOC31_000527</name>
</gene>
<dbReference type="EMBL" id="JAFBEI010000008">
    <property type="protein sequence ID" value="MBM7635726.1"/>
    <property type="molecule type" value="Genomic_DNA"/>
</dbReference>